<gene>
    <name evidence="2" type="ORF">ET418_07370</name>
</gene>
<evidence type="ECO:0000313" key="2">
    <source>
        <dbReference type="EMBL" id="KAA0892020.1"/>
    </source>
</evidence>
<dbReference type="AlphaFoldDB" id="A0A5A9XGS6"/>
<proteinExistence type="predicted"/>
<dbReference type="InterPro" id="IPR025350">
    <property type="entry name" value="DUF4254"/>
</dbReference>
<feature type="coiled-coil region" evidence="1">
    <location>
        <begin position="66"/>
        <end position="93"/>
    </location>
</feature>
<evidence type="ECO:0000313" key="3">
    <source>
        <dbReference type="Proteomes" id="UP000324298"/>
    </source>
</evidence>
<keyword evidence="3" id="KW-1185">Reference proteome</keyword>
<keyword evidence="1" id="KW-0175">Coiled coil</keyword>
<reference evidence="2 3" key="1">
    <citation type="submission" date="2019-04" db="EMBL/GenBank/DDBJ databases">
        <title>Geobacter ruber sp. nov., ferric-reducing bacteria isolated from paddy soil.</title>
        <authorList>
            <person name="Xu Z."/>
            <person name="Masuda Y."/>
            <person name="Itoh H."/>
            <person name="Senoo K."/>
        </authorList>
    </citation>
    <scope>NUCLEOTIDE SEQUENCE [LARGE SCALE GENOMIC DNA]</scope>
    <source>
        <strain evidence="2 3">Red88</strain>
    </source>
</reference>
<dbReference type="Proteomes" id="UP000324298">
    <property type="component" value="Unassembled WGS sequence"/>
</dbReference>
<evidence type="ECO:0000256" key="1">
    <source>
        <dbReference type="SAM" id="Coils"/>
    </source>
</evidence>
<dbReference type="Pfam" id="PF14063">
    <property type="entry name" value="DUF4254"/>
    <property type="match status" value="1"/>
</dbReference>
<comment type="caution">
    <text evidence="2">The sequence shown here is derived from an EMBL/GenBank/DDBJ whole genome shotgun (WGS) entry which is preliminary data.</text>
</comment>
<organism evidence="2 3">
    <name type="scientific">Oryzomonas rubra</name>
    <dbReference type="NCBI Taxonomy" id="2509454"/>
    <lineage>
        <taxon>Bacteria</taxon>
        <taxon>Pseudomonadati</taxon>
        <taxon>Thermodesulfobacteriota</taxon>
        <taxon>Desulfuromonadia</taxon>
        <taxon>Geobacterales</taxon>
        <taxon>Geobacteraceae</taxon>
        <taxon>Oryzomonas</taxon>
    </lineage>
</organism>
<dbReference type="EMBL" id="SRSD01000004">
    <property type="protein sequence ID" value="KAA0892020.1"/>
    <property type="molecule type" value="Genomic_DNA"/>
</dbReference>
<dbReference type="OrthoDB" id="9805817at2"/>
<sequence>MLTKLNLNGLEDAFDRYLSYWHTDPATYDALDIPISPIALELAYRNYLLWHEEDKARRTDVDDSAIAVVKRAIDKLNQQRNDLIEKLDEAILAQVTAVAPKQTADRINSETPGSIVDRISIMSLKIYHMDEDSRRGDIDDVHRQRSLHRLSVLKLQRYDLYVALEQLLADYVAGHKRMKLYKQFKMYNDPTLNPELYRARNQG</sequence>
<name>A0A5A9XGS6_9BACT</name>
<dbReference type="RefSeq" id="WP_149306958.1">
    <property type="nucleotide sequence ID" value="NZ_SRSD01000004.1"/>
</dbReference>
<protein>
    <submittedName>
        <fullName evidence="2">DUF4254 domain-containing protein</fullName>
    </submittedName>
</protein>
<accession>A0A5A9XGS6</accession>